<evidence type="ECO:0000256" key="14">
    <source>
        <dbReference type="ARBA" id="ARBA00023235"/>
    </source>
</evidence>
<keyword evidence="13" id="KW-0234">DNA repair</keyword>
<dbReference type="GO" id="GO:0006281">
    <property type="term" value="P:DNA repair"/>
    <property type="evidence" value="ECO:0007669"/>
    <property type="project" value="UniProtKB-KW"/>
</dbReference>
<protein>
    <recommendedName>
        <fullName evidence="16">DNA helicase RecQ</fullName>
        <ecNumber evidence="16">5.6.2.4</ecNumber>
    </recommendedName>
</protein>
<dbReference type="Proteomes" id="UP000005317">
    <property type="component" value="Unassembled WGS sequence"/>
</dbReference>
<evidence type="ECO:0000256" key="6">
    <source>
        <dbReference type="ARBA" id="ARBA00022763"/>
    </source>
</evidence>
<dbReference type="GO" id="GO:0005524">
    <property type="term" value="F:ATP binding"/>
    <property type="evidence" value="ECO:0007669"/>
    <property type="project" value="UniProtKB-KW"/>
</dbReference>
<dbReference type="FunFam" id="1.10.10.10:FF:000175">
    <property type="entry name" value="ATP-dependent DNA helicase RecQ"/>
    <property type="match status" value="1"/>
</dbReference>
<dbReference type="GO" id="GO:0005737">
    <property type="term" value="C:cytoplasm"/>
    <property type="evidence" value="ECO:0007669"/>
    <property type="project" value="TreeGrafter"/>
</dbReference>
<dbReference type="PROSITE" id="PS50967">
    <property type="entry name" value="HRDC"/>
    <property type="match status" value="1"/>
</dbReference>
<dbReference type="Pfam" id="PF09382">
    <property type="entry name" value="RQC"/>
    <property type="match status" value="1"/>
</dbReference>
<evidence type="ECO:0000259" key="19">
    <source>
        <dbReference type="PROSITE" id="PS51192"/>
    </source>
</evidence>
<evidence type="ECO:0000256" key="13">
    <source>
        <dbReference type="ARBA" id="ARBA00023204"/>
    </source>
</evidence>
<dbReference type="InterPro" id="IPR018982">
    <property type="entry name" value="RQC_domain"/>
</dbReference>
<dbReference type="PROSITE" id="PS51192">
    <property type="entry name" value="HELICASE_ATP_BIND_1"/>
    <property type="match status" value="1"/>
</dbReference>
<proteinExistence type="inferred from homology"/>
<feature type="domain" description="Helicase C-terminal" evidence="20">
    <location>
        <begin position="221"/>
        <end position="369"/>
    </location>
</feature>
<dbReference type="GO" id="GO:0006310">
    <property type="term" value="P:DNA recombination"/>
    <property type="evidence" value="ECO:0007669"/>
    <property type="project" value="UniProtKB-UniRule"/>
</dbReference>
<evidence type="ECO:0000256" key="2">
    <source>
        <dbReference type="ARBA" id="ARBA00001947"/>
    </source>
</evidence>
<dbReference type="EC" id="5.6.2.4" evidence="16"/>
<dbReference type="EMBL" id="JH651384">
    <property type="protein sequence ID" value="EIJ35577.1"/>
    <property type="molecule type" value="Genomic_DNA"/>
</dbReference>
<evidence type="ECO:0000256" key="7">
    <source>
        <dbReference type="ARBA" id="ARBA00022801"/>
    </source>
</evidence>
<feature type="compositionally biased region" description="Basic and acidic residues" evidence="17">
    <location>
        <begin position="517"/>
        <end position="534"/>
    </location>
</feature>
<dbReference type="FunFam" id="3.40.50.300:FF:000156">
    <property type="entry name" value="ATP-dependent DNA helicase recQ"/>
    <property type="match status" value="1"/>
</dbReference>
<dbReference type="InterPro" id="IPR010997">
    <property type="entry name" value="HRDC-like_sf"/>
</dbReference>
<dbReference type="Gene3D" id="3.40.50.300">
    <property type="entry name" value="P-loop containing nucleotide triphosphate hydrolases"/>
    <property type="match status" value="2"/>
</dbReference>
<keyword evidence="5" id="KW-0547">Nucleotide-binding</keyword>
<dbReference type="AlphaFoldDB" id="A0A656HGL5"/>
<dbReference type="GO" id="GO:0016787">
    <property type="term" value="F:hydrolase activity"/>
    <property type="evidence" value="ECO:0007669"/>
    <property type="project" value="UniProtKB-KW"/>
</dbReference>
<dbReference type="GO" id="GO:0046872">
    <property type="term" value="F:metal ion binding"/>
    <property type="evidence" value="ECO:0007669"/>
    <property type="project" value="UniProtKB-KW"/>
</dbReference>
<dbReference type="InterPro" id="IPR027417">
    <property type="entry name" value="P-loop_NTPase"/>
</dbReference>
<feature type="region of interest" description="Disordered" evidence="17">
    <location>
        <begin position="609"/>
        <end position="630"/>
    </location>
</feature>
<reference evidence="22" key="1">
    <citation type="journal article" date="2011" name="Stand. Genomic Sci.">
        <title>Genome sequence of the filamentous, gliding Thiothrix nivea neotype strain (JP2(T)).</title>
        <authorList>
            <person name="Lapidus A."/>
            <person name="Nolan M."/>
            <person name="Lucas S."/>
            <person name="Glavina Del Rio T."/>
            <person name="Tice H."/>
            <person name="Cheng J.F."/>
            <person name="Tapia R."/>
            <person name="Han C."/>
            <person name="Goodwin L."/>
            <person name="Pitluck S."/>
            <person name="Liolios K."/>
            <person name="Pagani I."/>
            <person name="Ivanova N."/>
            <person name="Huntemann M."/>
            <person name="Mavromatis K."/>
            <person name="Mikhailova N."/>
            <person name="Pati A."/>
            <person name="Chen A."/>
            <person name="Palaniappan K."/>
            <person name="Land M."/>
            <person name="Brambilla E.M."/>
            <person name="Rohde M."/>
            <person name="Abt B."/>
            <person name="Verbarg S."/>
            <person name="Goker M."/>
            <person name="Bristow J."/>
            <person name="Eisen J.A."/>
            <person name="Markowitz V."/>
            <person name="Hugenholtz P."/>
            <person name="Kyrpides N.C."/>
            <person name="Klenk H.P."/>
            <person name="Woyke T."/>
        </authorList>
    </citation>
    <scope>NUCLEOTIDE SEQUENCE [LARGE SCALE GENOMIC DNA]</scope>
    <source>
        <strain evidence="22">ATCC 35100 / DSM 5205 / JP2</strain>
    </source>
</reference>
<dbReference type="CDD" id="cd18794">
    <property type="entry name" value="SF2_C_RecQ"/>
    <property type="match status" value="1"/>
</dbReference>
<dbReference type="PANTHER" id="PTHR13710">
    <property type="entry name" value="DNA HELICASE RECQ FAMILY MEMBER"/>
    <property type="match status" value="1"/>
</dbReference>
<feature type="domain" description="HRDC" evidence="18">
    <location>
        <begin position="538"/>
        <end position="618"/>
    </location>
</feature>
<dbReference type="InterPro" id="IPR002121">
    <property type="entry name" value="HRDC_dom"/>
</dbReference>
<dbReference type="GO" id="GO:0003677">
    <property type="term" value="F:DNA binding"/>
    <property type="evidence" value="ECO:0007669"/>
    <property type="project" value="UniProtKB-KW"/>
</dbReference>
<dbReference type="Pfam" id="PF16124">
    <property type="entry name" value="RecQ_Zn_bind"/>
    <property type="match status" value="1"/>
</dbReference>
<evidence type="ECO:0000256" key="5">
    <source>
        <dbReference type="ARBA" id="ARBA00022741"/>
    </source>
</evidence>
<dbReference type="Pfam" id="PF00271">
    <property type="entry name" value="Helicase_C"/>
    <property type="match status" value="1"/>
</dbReference>
<evidence type="ECO:0000256" key="12">
    <source>
        <dbReference type="ARBA" id="ARBA00023172"/>
    </source>
</evidence>
<dbReference type="GO" id="GO:0043138">
    <property type="term" value="F:3'-5' DNA helicase activity"/>
    <property type="evidence" value="ECO:0007669"/>
    <property type="project" value="UniProtKB-EC"/>
</dbReference>
<dbReference type="NCBIfam" id="TIGR01389">
    <property type="entry name" value="recQ"/>
    <property type="match status" value="1"/>
</dbReference>
<dbReference type="InterPro" id="IPR004589">
    <property type="entry name" value="DNA_helicase_ATP-dep_RecQ"/>
</dbReference>
<organism evidence="21 22">
    <name type="scientific">Thiothrix nivea (strain ATCC 35100 / DSM 5205 / JP2)</name>
    <dbReference type="NCBI Taxonomy" id="870187"/>
    <lineage>
        <taxon>Bacteria</taxon>
        <taxon>Pseudomonadati</taxon>
        <taxon>Pseudomonadota</taxon>
        <taxon>Gammaproteobacteria</taxon>
        <taxon>Thiotrichales</taxon>
        <taxon>Thiotrichaceae</taxon>
        <taxon>Thiothrix</taxon>
    </lineage>
</organism>
<keyword evidence="4" id="KW-0479">Metal-binding</keyword>
<dbReference type="CDD" id="cd17920">
    <property type="entry name" value="DEXHc_RecQ"/>
    <property type="match status" value="1"/>
</dbReference>
<feature type="region of interest" description="Disordered" evidence="17">
    <location>
        <begin position="517"/>
        <end position="537"/>
    </location>
</feature>
<keyword evidence="12" id="KW-0233">DNA recombination</keyword>
<dbReference type="Pfam" id="PF00270">
    <property type="entry name" value="DEAD"/>
    <property type="match status" value="1"/>
</dbReference>
<keyword evidence="9" id="KW-0862">Zinc</keyword>
<dbReference type="InterPro" id="IPR014001">
    <property type="entry name" value="Helicase_ATP-bd"/>
</dbReference>
<evidence type="ECO:0000313" key="22">
    <source>
        <dbReference type="Proteomes" id="UP000005317"/>
    </source>
</evidence>
<gene>
    <name evidence="21" type="ORF">Thini_3051</name>
</gene>
<dbReference type="GO" id="GO:0009432">
    <property type="term" value="P:SOS response"/>
    <property type="evidence" value="ECO:0007669"/>
    <property type="project" value="UniProtKB-UniRule"/>
</dbReference>
<evidence type="ECO:0000256" key="10">
    <source>
        <dbReference type="ARBA" id="ARBA00022840"/>
    </source>
</evidence>
<dbReference type="GO" id="GO:0009378">
    <property type="term" value="F:four-way junction helicase activity"/>
    <property type="evidence" value="ECO:0007669"/>
    <property type="project" value="TreeGrafter"/>
</dbReference>
<evidence type="ECO:0000256" key="15">
    <source>
        <dbReference type="ARBA" id="ARBA00034617"/>
    </source>
</evidence>
<dbReference type="InterPro" id="IPR036388">
    <property type="entry name" value="WH-like_DNA-bd_sf"/>
</dbReference>
<dbReference type="Pfam" id="PF00570">
    <property type="entry name" value="HRDC"/>
    <property type="match status" value="1"/>
</dbReference>
<comment type="cofactor">
    <cofactor evidence="2">
        <name>Zn(2+)</name>
        <dbReference type="ChEBI" id="CHEBI:29105"/>
    </cofactor>
</comment>
<keyword evidence="10" id="KW-0067">ATP-binding</keyword>
<evidence type="ECO:0000256" key="4">
    <source>
        <dbReference type="ARBA" id="ARBA00022723"/>
    </source>
</evidence>
<dbReference type="FunFam" id="1.10.150.80:FF:000002">
    <property type="entry name" value="ATP-dependent DNA helicase RecQ"/>
    <property type="match status" value="1"/>
</dbReference>
<comment type="cofactor">
    <cofactor evidence="1">
        <name>Mg(2+)</name>
        <dbReference type="ChEBI" id="CHEBI:18420"/>
    </cofactor>
</comment>
<keyword evidence="14" id="KW-0413">Isomerase</keyword>
<evidence type="ECO:0000256" key="1">
    <source>
        <dbReference type="ARBA" id="ARBA00001946"/>
    </source>
</evidence>
<keyword evidence="11" id="KW-0238">DNA-binding</keyword>
<dbReference type="Gene3D" id="1.10.10.10">
    <property type="entry name" value="Winged helix-like DNA-binding domain superfamily/Winged helix DNA-binding domain"/>
    <property type="match status" value="1"/>
</dbReference>
<dbReference type="InterPro" id="IPR044876">
    <property type="entry name" value="HRDC_dom_sf"/>
</dbReference>
<comment type="catalytic activity">
    <reaction evidence="15">
        <text>Couples ATP hydrolysis with the unwinding of duplex DNA by translocating in the 3'-5' direction.</text>
        <dbReference type="EC" id="5.6.2.4"/>
    </reaction>
</comment>
<dbReference type="Gene3D" id="1.10.150.80">
    <property type="entry name" value="HRDC domain"/>
    <property type="match status" value="1"/>
</dbReference>
<dbReference type="NCBIfam" id="TIGR00614">
    <property type="entry name" value="recQ_fam"/>
    <property type="match status" value="1"/>
</dbReference>
<keyword evidence="6" id="KW-0227">DNA damage</keyword>
<dbReference type="PROSITE" id="PS51194">
    <property type="entry name" value="HELICASE_CTER"/>
    <property type="match status" value="1"/>
</dbReference>
<dbReference type="InterPro" id="IPR006293">
    <property type="entry name" value="DNA_helicase_ATP-dep_RecQ_bac"/>
</dbReference>
<dbReference type="SUPFAM" id="SSF52540">
    <property type="entry name" value="P-loop containing nucleoside triphosphate hydrolases"/>
    <property type="match status" value="2"/>
</dbReference>
<keyword evidence="8 21" id="KW-0347">Helicase</keyword>
<dbReference type="SMART" id="SM00956">
    <property type="entry name" value="RQC"/>
    <property type="match status" value="1"/>
</dbReference>
<dbReference type="InterPro" id="IPR011545">
    <property type="entry name" value="DEAD/DEAH_box_helicase_dom"/>
</dbReference>
<sequence length="630" mass="71605">MLPMQRAYQILNNTYGYADFRLNQQDIIGSLLQGRDVLALMPTGGGKSLCYQIPALARDGVGIVVSPLIALMQDQVDALQQLGIRAAFLNSTLNYGTVLQVERELLEGEIDLLYVAPERLLGEKMLALLERLNSSVGIALFAIDEAHCVSQWGHDFRPEYQQLSVLAERFPGIPRIALTATADQRTRQEIIQQLRLQNADVYINSFDRPNIHYTIRQGQNARQQLWRFIADNHPQDAGIVYCLSRKKVEDTALWLAEQGRVALPYHAGMSADTRREHQQRFLREDGVIIVATIAFGMGIDKPDVRFVAHLSLPKSIEAYYQETGRAGRDGQPSNAWMAYGLQDVITLRQMMQESTASEQQKRVEHHKLQAMLGLCEMTTCRRQALLEYFGEPTPEPCGNCDNCQSPPEVWEAAVAAQKALSCVYRTGQRFGVNYIIDVLLGKDDSRIRQFGHDQLSTYGIGTEHSQAEWRNIFRQLIALGYLSVDVDGHGGLRLTDKSRPLLRGEIELHLRKEQMRERVRKERNRAERTPRPEFEEMSTAAKALFEQLRNLRTRLAKEQEVPPYVIFHDSTLLHMANEQPQTLEAMRSIPGIGERKLEQYGQAFLNVITEEDSPQPGWDDGYTETPPYRD</sequence>
<evidence type="ECO:0000256" key="11">
    <source>
        <dbReference type="ARBA" id="ARBA00023125"/>
    </source>
</evidence>
<evidence type="ECO:0000256" key="8">
    <source>
        <dbReference type="ARBA" id="ARBA00022806"/>
    </source>
</evidence>
<evidence type="ECO:0000256" key="16">
    <source>
        <dbReference type="NCBIfam" id="TIGR01389"/>
    </source>
</evidence>
<dbReference type="GO" id="GO:0030894">
    <property type="term" value="C:replisome"/>
    <property type="evidence" value="ECO:0007669"/>
    <property type="project" value="TreeGrafter"/>
</dbReference>
<evidence type="ECO:0000256" key="17">
    <source>
        <dbReference type="SAM" id="MobiDB-lite"/>
    </source>
</evidence>
<dbReference type="PANTHER" id="PTHR13710:SF105">
    <property type="entry name" value="ATP-DEPENDENT DNA HELICASE Q1"/>
    <property type="match status" value="1"/>
</dbReference>
<evidence type="ECO:0000256" key="3">
    <source>
        <dbReference type="ARBA" id="ARBA00005446"/>
    </source>
</evidence>
<dbReference type="SUPFAM" id="SSF47819">
    <property type="entry name" value="HRDC-like"/>
    <property type="match status" value="1"/>
</dbReference>
<dbReference type="InterPro" id="IPR032284">
    <property type="entry name" value="RecQ_Zn-bd"/>
</dbReference>
<keyword evidence="22" id="KW-1185">Reference proteome</keyword>
<dbReference type="InterPro" id="IPR001650">
    <property type="entry name" value="Helicase_C-like"/>
</dbReference>
<evidence type="ECO:0000313" key="21">
    <source>
        <dbReference type="EMBL" id="EIJ35577.1"/>
    </source>
</evidence>
<dbReference type="GO" id="GO:0006260">
    <property type="term" value="P:DNA replication"/>
    <property type="evidence" value="ECO:0007669"/>
    <property type="project" value="InterPro"/>
</dbReference>
<evidence type="ECO:0000259" key="20">
    <source>
        <dbReference type="PROSITE" id="PS51194"/>
    </source>
</evidence>
<evidence type="ECO:0000256" key="9">
    <source>
        <dbReference type="ARBA" id="ARBA00022833"/>
    </source>
</evidence>
<comment type="similarity">
    <text evidence="3">Belongs to the helicase family. RecQ subfamily.</text>
</comment>
<name>A0A656HGL5_THINJ</name>
<evidence type="ECO:0000259" key="18">
    <source>
        <dbReference type="PROSITE" id="PS50967"/>
    </source>
</evidence>
<keyword evidence="7 21" id="KW-0378">Hydrolase</keyword>
<accession>A0A656HGL5</accession>
<dbReference type="SMART" id="SM00341">
    <property type="entry name" value="HRDC"/>
    <property type="match status" value="1"/>
</dbReference>
<dbReference type="SMART" id="SM00490">
    <property type="entry name" value="HELICc"/>
    <property type="match status" value="1"/>
</dbReference>
<dbReference type="SMART" id="SM00487">
    <property type="entry name" value="DEXDc"/>
    <property type="match status" value="1"/>
</dbReference>
<feature type="domain" description="Helicase ATP-binding" evidence="19">
    <location>
        <begin position="28"/>
        <end position="200"/>
    </location>
</feature>
<dbReference type="FunFam" id="3.40.50.300:FF:000296">
    <property type="entry name" value="ATP-dependent DNA helicase RecQ"/>
    <property type="match status" value="1"/>
</dbReference>
<dbReference type="GO" id="GO:0043590">
    <property type="term" value="C:bacterial nucleoid"/>
    <property type="evidence" value="ECO:0007669"/>
    <property type="project" value="TreeGrafter"/>
</dbReference>